<name>A0A0A8YXM3_ARUDO</name>
<organism evidence="1">
    <name type="scientific">Arundo donax</name>
    <name type="common">Giant reed</name>
    <name type="synonym">Donax arundinaceus</name>
    <dbReference type="NCBI Taxonomy" id="35708"/>
    <lineage>
        <taxon>Eukaryota</taxon>
        <taxon>Viridiplantae</taxon>
        <taxon>Streptophyta</taxon>
        <taxon>Embryophyta</taxon>
        <taxon>Tracheophyta</taxon>
        <taxon>Spermatophyta</taxon>
        <taxon>Magnoliopsida</taxon>
        <taxon>Liliopsida</taxon>
        <taxon>Poales</taxon>
        <taxon>Poaceae</taxon>
        <taxon>PACMAD clade</taxon>
        <taxon>Arundinoideae</taxon>
        <taxon>Arundineae</taxon>
        <taxon>Arundo</taxon>
    </lineage>
</organism>
<proteinExistence type="predicted"/>
<evidence type="ECO:0000313" key="1">
    <source>
        <dbReference type="EMBL" id="JAD30138.1"/>
    </source>
</evidence>
<reference evidence="1" key="1">
    <citation type="submission" date="2014-09" db="EMBL/GenBank/DDBJ databases">
        <authorList>
            <person name="Magalhaes I.L.F."/>
            <person name="Oliveira U."/>
            <person name="Santos F.R."/>
            <person name="Vidigal T.H.D.A."/>
            <person name="Brescovit A.D."/>
            <person name="Santos A.J."/>
        </authorList>
    </citation>
    <scope>NUCLEOTIDE SEQUENCE</scope>
    <source>
        <tissue evidence="1">Shoot tissue taken approximately 20 cm above the soil surface</tissue>
    </source>
</reference>
<protein>
    <submittedName>
        <fullName evidence="1">Uncharacterized protein</fullName>
    </submittedName>
</protein>
<sequence>MFLMSVPGLQNSWYLPVEENMMMATCASQSTVSSRAFFMIPVRRLE</sequence>
<dbReference type="EMBL" id="GBRH01267757">
    <property type="protein sequence ID" value="JAD30138.1"/>
    <property type="molecule type" value="Transcribed_RNA"/>
</dbReference>
<dbReference type="AlphaFoldDB" id="A0A0A8YXM3"/>
<reference evidence="1" key="2">
    <citation type="journal article" date="2015" name="Data Brief">
        <title>Shoot transcriptome of the giant reed, Arundo donax.</title>
        <authorList>
            <person name="Barrero R.A."/>
            <person name="Guerrero F.D."/>
            <person name="Moolhuijzen P."/>
            <person name="Goolsby J.A."/>
            <person name="Tidwell J."/>
            <person name="Bellgard S.E."/>
            <person name="Bellgard M.I."/>
        </authorList>
    </citation>
    <scope>NUCLEOTIDE SEQUENCE</scope>
    <source>
        <tissue evidence="1">Shoot tissue taken approximately 20 cm above the soil surface</tissue>
    </source>
</reference>
<accession>A0A0A8YXM3</accession>